<feature type="compositionally biased region" description="Polar residues" evidence="3">
    <location>
        <begin position="236"/>
        <end position="247"/>
    </location>
</feature>
<evidence type="ECO:0008006" key="8">
    <source>
        <dbReference type="Google" id="ProtNLM"/>
    </source>
</evidence>
<dbReference type="InterPro" id="IPR049449">
    <property type="entry name" value="TesB_ACOT8-like_N"/>
</dbReference>
<keyword evidence="7" id="KW-1185">Reference proteome</keyword>
<dbReference type="EMBL" id="KV878584">
    <property type="protein sequence ID" value="OJJ60315.1"/>
    <property type="molecule type" value="Genomic_DNA"/>
</dbReference>
<dbReference type="OrthoDB" id="68328at2759"/>
<reference evidence="7" key="1">
    <citation type="journal article" date="2017" name="Genome Biol.">
        <title>Comparative genomics reveals high biological diversity and specific adaptations in the industrially and medically important fungal genus Aspergillus.</title>
        <authorList>
            <person name="de Vries R.P."/>
            <person name="Riley R."/>
            <person name="Wiebenga A."/>
            <person name="Aguilar-Osorio G."/>
            <person name="Amillis S."/>
            <person name="Uchima C.A."/>
            <person name="Anderluh G."/>
            <person name="Asadollahi M."/>
            <person name="Askin M."/>
            <person name="Barry K."/>
            <person name="Battaglia E."/>
            <person name="Bayram O."/>
            <person name="Benocci T."/>
            <person name="Braus-Stromeyer S.A."/>
            <person name="Caldana C."/>
            <person name="Canovas D."/>
            <person name="Cerqueira G.C."/>
            <person name="Chen F."/>
            <person name="Chen W."/>
            <person name="Choi C."/>
            <person name="Clum A."/>
            <person name="Dos Santos R.A."/>
            <person name="Damasio A.R."/>
            <person name="Diallinas G."/>
            <person name="Emri T."/>
            <person name="Fekete E."/>
            <person name="Flipphi M."/>
            <person name="Freyberg S."/>
            <person name="Gallo A."/>
            <person name="Gournas C."/>
            <person name="Habgood R."/>
            <person name="Hainaut M."/>
            <person name="Harispe M.L."/>
            <person name="Henrissat B."/>
            <person name="Hilden K.S."/>
            <person name="Hope R."/>
            <person name="Hossain A."/>
            <person name="Karabika E."/>
            <person name="Karaffa L."/>
            <person name="Karanyi Z."/>
            <person name="Krasevec N."/>
            <person name="Kuo A."/>
            <person name="Kusch H."/>
            <person name="LaButti K."/>
            <person name="Lagendijk E.L."/>
            <person name="Lapidus A."/>
            <person name="Levasseur A."/>
            <person name="Lindquist E."/>
            <person name="Lipzen A."/>
            <person name="Logrieco A.F."/>
            <person name="MacCabe A."/>
            <person name="Maekelae M.R."/>
            <person name="Malavazi I."/>
            <person name="Melin P."/>
            <person name="Meyer V."/>
            <person name="Mielnichuk N."/>
            <person name="Miskei M."/>
            <person name="Molnar A.P."/>
            <person name="Mule G."/>
            <person name="Ngan C.Y."/>
            <person name="Orejas M."/>
            <person name="Orosz E."/>
            <person name="Ouedraogo J.P."/>
            <person name="Overkamp K.M."/>
            <person name="Park H.-S."/>
            <person name="Perrone G."/>
            <person name="Piumi F."/>
            <person name="Punt P.J."/>
            <person name="Ram A.F."/>
            <person name="Ramon A."/>
            <person name="Rauscher S."/>
            <person name="Record E."/>
            <person name="Riano-Pachon D.M."/>
            <person name="Robert V."/>
            <person name="Roehrig J."/>
            <person name="Ruller R."/>
            <person name="Salamov A."/>
            <person name="Salih N.S."/>
            <person name="Samson R.A."/>
            <person name="Sandor E."/>
            <person name="Sanguinetti M."/>
            <person name="Schuetze T."/>
            <person name="Sepcic K."/>
            <person name="Shelest E."/>
            <person name="Sherlock G."/>
            <person name="Sophianopoulou V."/>
            <person name="Squina F.M."/>
            <person name="Sun H."/>
            <person name="Susca A."/>
            <person name="Todd R.B."/>
            <person name="Tsang A."/>
            <person name="Unkles S.E."/>
            <person name="van de Wiele N."/>
            <person name="van Rossen-Uffink D."/>
            <person name="Oliveira J.V."/>
            <person name="Vesth T.C."/>
            <person name="Visser J."/>
            <person name="Yu J.-H."/>
            <person name="Zhou M."/>
            <person name="Andersen M.R."/>
            <person name="Archer D.B."/>
            <person name="Baker S.E."/>
            <person name="Benoit I."/>
            <person name="Brakhage A.A."/>
            <person name="Braus G.H."/>
            <person name="Fischer R."/>
            <person name="Frisvad J.C."/>
            <person name="Goldman G.H."/>
            <person name="Houbraken J."/>
            <person name="Oakley B."/>
            <person name="Pocsi I."/>
            <person name="Scazzocchio C."/>
            <person name="Seiboth B."/>
            <person name="vanKuyk P.A."/>
            <person name="Wortman J."/>
            <person name="Dyer P.S."/>
            <person name="Grigoriev I.V."/>
        </authorList>
    </citation>
    <scope>NUCLEOTIDE SEQUENCE [LARGE SCALE GENOMIC DNA]</scope>
    <source>
        <strain evidence="7">CBS 593.65</strain>
    </source>
</reference>
<keyword evidence="2" id="KW-0378">Hydrolase</keyword>
<dbReference type="InterPro" id="IPR042171">
    <property type="entry name" value="Acyl-CoA_hotdog"/>
</dbReference>
<dbReference type="VEuPathDB" id="FungiDB:ASPSYDRAFT_42038"/>
<dbReference type="Pfam" id="PF20789">
    <property type="entry name" value="4HBT_3C"/>
    <property type="match status" value="1"/>
</dbReference>
<evidence type="ECO:0000256" key="1">
    <source>
        <dbReference type="ARBA" id="ARBA00006538"/>
    </source>
</evidence>
<dbReference type="GO" id="GO:0009062">
    <property type="term" value="P:fatty acid catabolic process"/>
    <property type="evidence" value="ECO:0007669"/>
    <property type="project" value="TreeGrafter"/>
</dbReference>
<evidence type="ECO:0000256" key="2">
    <source>
        <dbReference type="ARBA" id="ARBA00022801"/>
    </source>
</evidence>
<evidence type="ECO:0000256" key="3">
    <source>
        <dbReference type="SAM" id="MobiDB-lite"/>
    </source>
</evidence>
<feature type="region of interest" description="Disordered" evidence="3">
    <location>
        <begin position="233"/>
        <end position="265"/>
    </location>
</feature>
<proteinExistence type="inferred from homology"/>
<feature type="domain" description="Acyl-CoA thioesterase-like C-terminal" evidence="5">
    <location>
        <begin position="156"/>
        <end position="329"/>
    </location>
</feature>
<dbReference type="AlphaFoldDB" id="A0A1L9TLL4"/>
<dbReference type="Pfam" id="PF13622">
    <property type="entry name" value="4HBT_3"/>
    <property type="match status" value="1"/>
</dbReference>
<gene>
    <name evidence="6" type="ORF">ASPSYDRAFT_42038</name>
</gene>
<dbReference type="PANTHER" id="PTHR11066">
    <property type="entry name" value="ACYL-COA THIOESTERASE"/>
    <property type="match status" value="1"/>
</dbReference>
<dbReference type="GeneID" id="63762464"/>
<dbReference type="InterPro" id="IPR049450">
    <property type="entry name" value="ACOT8-like_C"/>
</dbReference>
<protein>
    <recommendedName>
        <fullName evidence="8">Acyl-CoA thioesterase II</fullName>
    </recommendedName>
</protein>
<evidence type="ECO:0000313" key="6">
    <source>
        <dbReference type="EMBL" id="OJJ60315.1"/>
    </source>
</evidence>
<evidence type="ECO:0000313" key="7">
    <source>
        <dbReference type="Proteomes" id="UP000184356"/>
    </source>
</evidence>
<organism evidence="6 7">
    <name type="scientific">Aspergillus sydowii CBS 593.65</name>
    <dbReference type="NCBI Taxonomy" id="1036612"/>
    <lineage>
        <taxon>Eukaryota</taxon>
        <taxon>Fungi</taxon>
        <taxon>Dikarya</taxon>
        <taxon>Ascomycota</taxon>
        <taxon>Pezizomycotina</taxon>
        <taxon>Eurotiomycetes</taxon>
        <taxon>Eurotiomycetidae</taxon>
        <taxon>Eurotiales</taxon>
        <taxon>Aspergillaceae</taxon>
        <taxon>Aspergillus</taxon>
        <taxon>Aspergillus subgen. Nidulantes</taxon>
    </lineage>
</organism>
<dbReference type="Proteomes" id="UP000184356">
    <property type="component" value="Unassembled WGS sequence"/>
</dbReference>
<dbReference type="GO" id="GO:0005782">
    <property type="term" value="C:peroxisomal matrix"/>
    <property type="evidence" value="ECO:0007669"/>
    <property type="project" value="UniProtKB-SubCell"/>
</dbReference>
<dbReference type="GO" id="GO:0006637">
    <property type="term" value="P:acyl-CoA metabolic process"/>
    <property type="evidence" value="ECO:0007669"/>
    <property type="project" value="InterPro"/>
</dbReference>
<evidence type="ECO:0000259" key="5">
    <source>
        <dbReference type="Pfam" id="PF20789"/>
    </source>
</evidence>
<feature type="domain" description="Acyl-CoA thioesterase-like N-terminal HotDog" evidence="4">
    <location>
        <begin position="31"/>
        <end position="116"/>
    </location>
</feature>
<comment type="similarity">
    <text evidence="1">Belongs to the C/M/P thioester hydrolase family.</text>
</comment>
<dbReference type="InterPro" id="IPR029069">
    <property type="entry name" value="HotDog_dom_sf"/>
</dbReference>
<dbReference type="Gene3D" id="2.40.160.210">
    <property type="entry name" value="Acyl-CoA thioesterase, double hotdog domain"/>
    <property type="match status" value="1"/>
</dbReference>
<dbReference type="RefSeq" id="XP_040704121.1">
    <property type="nucleotide sequence ID" value="XM_040846391.1"/>
</dbReference>
<dbReference type="SUPFAM" id="SSF54637">
    <property type="entry name" value="Thioesterase/thiol ester dehydrase-isomerase"/>
    <property type="match status" value="2"/>
</dbReference>
<name>A0A1L9TLL4_9EURO</name>
<dbReference type="CDD" id="cd03444">
    <property type="entry name" value="Thioesterase_II_repeat1"/>
    <property type="match status" value="1"/>
</dbReference>
<sequence length="344" mass="37756">MAPTGLLSTIEKQIDVARTPDHGPDAFINTSSSWRPGVRGIFGGFAIAQSLRAAQQTVREEFVAHSLHGSFVFAGTSDDSIIYHVERVRDGRGFCTRSVRAIQGGSPIFICIISFTKARGSDAGTIKDIQHCPPMPSNVPKPDDTYKAGGELQQLPFINSSVGILNTNDQGGPENKRIHQWIKAVGPLSPSAGPQIHQAALAFMSDSYFLVGVPHSHGIWHFVNTPISEFYPSPKKPSTSTETQTHTSIRRPHLECPGVEPGSGERKVSMMVSLDHTMYFHNMEYLQADEWVLSEIQSSWAGNGRGIVQQRMWTKDGKLVGTCIQEGVIRLENGQAQRQKTSHL</sequence>
<dbReference type="STRING" id="1036612.A0A1L9TLL4"/>
<dbReference type="CDD" id="cd03445">
    <property type="entry name" value="Thioesterase_II_repeat2"/>
    <property type="match status" value="1"/>
</dbReference>
<accession>A0A1L9TLL4</accession>
<dbReference type="GO" id="GO:0047617">
    <property type="term" value="F:fatty acyl-CoA hydrolase activity"/>
    <property type="evidence" value="ECO:0007669"/>
    <property type="project" value="InterPro"/>
</dbReference>
<dbReference type="PANTHER" id="PTHR11066:SF34">
    <property type="entry name" value="ACYL-COENZYME A THIOESTERASE 8"/>
    <property type="match status" value="1"/>
</dbReference>
<dbReference type="InterPro" id="IPR003703">
    <property type="entry name" value="Acyl_CoA_thio"/>
</dbReference>
<evidence type="ECO:0000259" key="4">
    <source>
        <dbReference type="Pfam" id="PF13622"/>
    </source>
</evidence>